<sequence length="511" mass="57373">MNCLLYLRRFWDKSSHCNNSLPFNSAVQSSKPFSALQELGQSAKTIQFKGKRVLDIVASKPNVANNCQSHLRLVQDFLRTNPIQLKETQIDNETFHPDQNENSISILYKLHKRGLSIDPSVLSNALSICGSERALRMGIQFHCLVFVNGFISNIYVGSSLISFYGKCGILNDAYKMFDEMPLKNVVSWTAMINGFAQENQVDRSLQLYNEMRNLKLKPNDFTFTSFLSLCTACGSLGQGRSIHCQTIHLGFDSHIHIANALISMYCKCGNIEDAFFIFRNIDNKDLVSWNSMIAAYALHGLAMLAIELLERMKKKKVKPDAITFLGILSSCRHAGLVKHGKSFFNLMAKYGVKPGLDHYSSVVDLLGRAGLVEEAMDFIKRMPISPNAVIWGSLISSCRLHGNLWVGIEAAENRLVLEPSCAATHLQLANLYAGVGYWDDAARVRKAMKDKGLKTDPGYSWIEIKNETYEFRAEDRSNLNVIEILSVLEVLVDHMRAHGQSHLLEEIACLH</sequence>
<name>A0ACC0CB87_CATRO</name>
<evidence type="ECO:0000313" key="1">
    <source>
        <dbReference type="EMBL" id="KAI5682049.1"/>
    </source>
</evidence>
<keyword evidence="2" id="KW-1185">Reference proteome</keyword>
<dbReference type="EMBL" id="CM044701">
    <property type="protein sequence ID" value="KAI5682049.1"/>
    <property type="molecule type" value="Genomic_DNA"/>
</dbReference>
<evidence type="ECO:0000313" key="2">
    <source>
        <dbReference type="Proteomes" id="UP001060085"/>
    </source>
</evidence>
<reference evidence="2" key="1">
    <citation type="journal article" date="2023" name="Nat. Plants">
        <title>Single-cell RNA sequencing provides a high-resolution roadmap for understanding the multicellular compartmentation of specialized metabolism.</title>
        <authorList>
            <person name="Sun S."/>
            <person name="Shen X."/>
            <person name="Li Y."/>
            <person name="Li Y."/>
            <person name="Wang S."/>
            <person name="Li R."/>
            <person name="Zhang H."/>
            <person name="Shen G."/>
            <person name="Guo B."/>
            <person name="Wei J."/>
            <person name="Xu J."/>
            <person name="St-Pierre B."/>
            <person name="Chen S."/>
            <person name="Sun C."/>
        </authorList>
    </citation>
    <scope>NUCLEOTIDE SEQUENCE [LARGE SCALE GENOMIC DNA]</scope>
</reference>
<accession>A0ACC0CB87</accession>
<protein>
    <submittedName>
        <fullName evidence="1">Uncharacterized protein</fullName>
    </submittedName>
</protein>
<dbReference type="Proteomes" id="UP001060085">
    <property type="component" value="Linkage Group LG01"/>
</dbReference>
<organism evidence="1 2">
    <name type="scientific">Catharanthus roseus</name>
    <name type="common">Madagascar periwinkle</name>
    <name type="synonym">Vinca rosea</name>
    <dbReference type="NCBI Taxonomy" id="4058"/>
    <lineage>
        <taxon>Eukaryota</taxon>
        <taxon>Viridiplantae</taxon>
        <taxon>Streptophyta</taxon>
        <taxon>Embryophyta</taxon>
        <taxon>Tracheophyta</taxon>
        <taxon>Spermatophyta</taxon>
        <taxon>Magnoliopsida</taxon>
        <taxon>eudicotyledons</taxon>
        <taxon>Gunneridae</taxon>
        <taxon>Pentapetalae</taxon>
        <taxon>asterids</taxon>
        <taxon>lamiids</taxon>
        <taxon>Gentianales</taxon>
        <taxon>Apocynaceae</taxon>
        <taxon>Rauvolfioideae</taxon>
        <taxon>Vinceae</taxon>
        <taxon>Catharanthinae</taxon>
        <taxon>Catharanthus</taxon>
    </lineage>
</organism>
<gene>
    <name evidence="1" type="ORF">M9H77_03277</name>
</gene>
<proteinExistence type="predicted"/>
<comment type="caution">
    <text evidence="1">The sequence shown here is derived from an EMBL/GenBank/DDBJ whole genome shotgun (WGS) entry which is preliminary data.</text>
</comment>